<reference evidence="2 3" key="1">
    <citation type="submission" date="2024-09" db="EMBL/GenBank/DDBJ databases">
        <title>Genome sequencing and assembly of Phytophthora oleae, isolate VK10A, causative agent of rot of olive drupes.</title>
        <authorList>
            <person name="Conti Taguali S."/>
            <person name="Riolo M."/>
            <person name="La Spada F."/>
            <person name="Cacciola S.O."/>
            <person name="Dionisio G."/>
        </authorList>
    </citation>
    <scope>NUCLEOTIDE SEQUENCE [LARGE SCALE GENOMIC DNA]</scope>
    <source>
        <strain evidence="2 3">VK10A</strain>
    </source>
</reference>
<dbReference type="AlphaFoldDB" id="A0ABD3F6N3"/>
<evidence type="ECO:0000313" key="3">
    <source>
        <dbReference type="Proteomes" id="UP001632037"/>
    </source>
</evidence>
<dbReference type="EMBL" id="JBIMZQ010000032">
    <property type="protein sequence ID" value="KAL3662393.1"/>
    <property type="molecule type" value="Genomic_DNA"/>
</dbReference>
<name>A0ABD3F6N3_9STRA</name>
<organism evidence="2 3">
    <name type="scientific">Phytophthora oleae</name>
    <dbReference type="NCBI Taxonomy" id="2107226"/>
    <lineage>
        <taxon>Eukaryota</taxon>
        <taxon>Sar</taxon>
        <taxon>Stramenopiles</taxon>
        <taxon>Oomycota</taxon>
        <taxon>Peronosporomycetes</taxon>
        <taxon>Peronosporales</taxon>
        <taxon>Peronosporaceae</taxon>
        <taxon>Phytophthora</taxon>
    </lineage>
</organism>
<evidence type="ECO:0000313" key="2">
    <source>
        <dbReference type="EMBL" id="KAL3662393.1"/>
    </source>
</evidence>
<proteinExistence type="predicted"/>
<keyword evidence="3" id="KW-1185">Reference proteome</keyword>
<evidence type="ECO:0000256" key="1">
    <source>
        <dbReference type="SAM" id="MobiDB-lite"/>
    </source>
</evidence>
<sequence>MDSSPVFIGGSGGCAFMQRTVSRPQKKKKQYTELSELEKSDAEEEDRGQVQTGIGVLSDAA</sequence>
<protein>
    <submittedName>
        <fullName evidence="2">Uncharacterized protein</fullName>
    </submittedName>
</protein>
<dbReference type="Proteomes" id="UP001632037">
    <property type="component" value="Unassembled WGS sequence"/>
</dbReference>
<accession>A0ABD3F6N3</accession>
<comment type="caution">
    <text evidence="2">The sequence shown here is derived from an EMBL/GenBank/DDBJ whole genome shotgun (WGS) entry which is preliminary data.</text>
</comment>
<feature type="region of interest" description="Disordered" evidence="1">
    <location>
        <begin position="19"/>
        <end position="61"/>
    </location>
</feature>
<gene>
    <name evidence="2" type="ORF">V7S43_012720</name>
</gene>